<dbReference type="RefSeq" id="WP_127788411.1">
    <property type="nucleotide sequence ID" value="NZ_SACL01000005.1"/>
</dbReference>
<dbReference type="EMBL" id="SACL01000005">
    <property type="protein sequence ID" value="RVT95552.1"/>
    <property type="molecule type" value="Genomic_DNA"/>
</dbReference>
<dbReference type="OrthoDB" id="7173339at2"/>
<dbReference type="AlphaFoldDB" id="A0A437MD44"/>
<dbReference type="Proteomes" id="UP000282957">
    <property type="component" value="Unassembled WGS sequence"/>
</dbReference>
<dbReference type="Pfam" id="PF09976">
    <property type="entry name" value="TPR_21"/>
    <property type="match status" value="1"/>
</dbReference>
<accession>A0A437MD44</accession>
<evidence type="ECO:0000313" key="4">
    <source>
        <dbReference type="Proteomes" id="UP000282957"/>
    </source>
</evidence>
<feature type="domain" description="Ancillary SecYEG translocon subunit/Cell division coordinator CpoB TPR" evidence="2">
    <location>
        <begin position="22"/>
        <end position="136"/>
    </location>
</feature>
<dbReference type="InterPro" id="IPR018704">
    <property type="entry name" value="SecYEG/CpoB_TPR"/>
</dbReference>
<feature type="transmembrane region" description="Helical" evidence="1">
    <location>
        <begin position="24"/>
        <end position="45"/>
    </location>
</feature>
<reference evidence="3 4" key="1">
    <citation type="submission" date="2019-01" db="EMBL/GenBank/DDBJ databases">
        <authorList>
            <person name="Chen W.-M."/>
        </authorList>
    </citation>
    <scope>NUCLEOTIDE SEQUENCE [LARGE SCALE GENOMIC DNA]</scope>
    <source>
        <strain evidence="3 4">CCP-6</strain>
    </source>
</reference>
<evidence type="ECO:0000313" key="3">
    <source>
        <dbReference type="EMBL" id="RVT95552.1"/>
    </source>
</evidence>
<keyword evidence="4" id="KW-1185">Reference proteome</keyword>
<organism evidence="3 4">
    <name type="scientific">Rhodovarius crocodyli</name>
    <dbReference type="NCBI Taxonomy" id="1979269"/>
    <lineage>
        <taxon>Bacteria</taxon>
        <taxon>Pseudomonadati</taxon>
        <taxon>Pseudomonadota</taxon>
        <taxon>Alphaproteobacteria</taxon>
        <taxon>Acetobacterales</taxon>
        <taxon>Roseomonadaceae</taxon>
        <taxon>Rhodovarius</taxon>
    </lineage>
</organism>
<keyword evidence="1" id="KW-1133">Transmembrane helix</keyword>
<sequence length="215" mass="23258">MSDLIDEVNEELRQERAMRLAKRFGGLFTVLLVFVLAGVGGWQGWQWWQNRQSMASADTFLTATRELSQEGADLKALSARLAASANDAPPGYRTLSRLRAAAVAAEAGERDTALGLWNQVANDGGADSLYRELATLMWGLHALTPETAAEVEARLGPLAANGPWRASAREVMALAALSRGDNAAARQRLQELSRDDAVPQGVRDRAQRLLSGMEG</sequence>
<name>A0A437MD44_9PROT</name>
<keyword evidence="1" id="KW-0812">Transmembrane</keyword>
<evidence type="ECO:0000256" key="1">
    <source>
        <dbReference type="SAM" id="Phobius"/>
    </source>
</evidence>
<gene>
    <name evidence="3" type="ORF">EOD42_15180</name>
</gene>
<evidence type="ECO:0000259" key="2">
    <source>
        <dbReference type="Pfam" id="PF09976"/>
    </source>
</evidence>
<proteinExistence type="predicted"/>
<protein>
    <submittedName>
        <fullName evidence="3">Tetratricopeptide repeat protein</fullName>
    </submittedName>
</protein>
<keyword evidence="1" id="KW-0472">Membrane</keyword>
<comment type="caution">
    <text evidence="3">The sequence shown here is derived from an EMBL/GenBank/DDBJ whole genome shotgun (WGS) entry which is preliminary data.</text>
</comment>